<dbReference type="InterPro" id="IPR018712">
    <property type="entry name" value="Tle1-like_cat"/>
</dbReference>
<dbReference type="PANTHER" id="PTHR33840">
    <property type="match status" value="1"/>
</dbReference>
<gene>
    <name evidence="2" type="ORF">YC6258_02214</name>
</gene>
<name>A0A0C5VJ36_9GAMM</name>
<dbReference type="HOGENOM" id="CLU_342496_0_0_6"/>
<evidence type="ECO:0000259" key="1">
    <source>
        <dbReference type="Pfam" id="PF09994"/>
    </source>
</evidence>
<dbReference type="PANTHER" id="PTHR33840:SF1">
    <property type="entry name" value="TLE1 PHOSPHOLIPASE DOMAIN-CONTAINING PROTEIN"/>
    <property type="match status" value="1"/>
</dbReference>
<dbReference type="KEGG" id="gsn:YC6258_02214"/>
<reference evidence="2 3" key="1">
    <citation type="submission" date="2014-01" db="EMBL/GenBank/DDBJ databases">
        <title>Full genme sequencing of cellulolytic bacterium Gynuella sunshinyii YC6258T gen. nov., sp. nov.</title>
        <authorList>
            <person name="Khan H."/>
            <person name="Chung E.J."/>
            <person name="Chung Y.R."/>
        </authorList>
    </citation>
    <scope>NUCLEOTIDE SEQUENCE [LARGE SCALE GENOMIC DNA]</scope>
    <source>
        <strain evidence="2 3">YC6258</strain>
    </source>
</reference>
<dbReference type="RefSeq" id="WP_044616818.1">
    <property type="nucleotide sequence ID" value="NZ_CP007142.1"/>
</dbReference>
<sequence length="855" mass="97744">MSQDITALPPSIKDFIQRRGYSLNPLCWQTSYQYPEEAKAFTPEQHRLHFFVLETGGQLSLLSRHDPLKRGVVYECGPREVHGAPKPAKPRINLDKPAPIWTADIPDTLPEGKPGVDDIYNPKYFAQLQYLYPDSQTSVITDYLISTPTQTFQDQLKGSTNKLSLFGPEQIRYDVGTPVTAGQWQQAHDALQQSSAQLSEQRQHAKPVQDWPRTVQPLHLINTGILHPGNPKKMDPALFQDDGYPLEPLFNKAREVWEQKCQRPDVFAKRFSRSQDVDVQTLSKQLDQSFGVRGLSVAMVGQCMVDLIYLLDHEDWLHPLKAVAEQLNYANPAAWTQEAALVALICYNTQPKPDDRPGNRSPYFESLQQIGQHLYQLACLQRQQDKVFTQTGQYNCLIQHTLPVPKIGANWRYQPSKNLSKPKRILRLGLFFDGTNQDRYNDEHLPDRDISNVAKMHDLYVEKTDQQGNEIITTRRVYVPGVGTITGHQTKDGFKAEDSKIGLGLGMGKTGGYARIEFAIRRMRERIEEQEYDEVKFDVFGFSRGAALSRHFVNLINQWPEQISIWEVEYHNPLWDFALPIQPVKKRIKAFPQHLAGRVCFVGLWDTVGSFGWPGDEQNLDFNLNLNTRSAERVVHLVAADEARHNFPSTRITDEYGHLPSNFTEIIFPGVHCDVGGGYENPTGKGTENYEDLRIRTPLDYNDNRPSPWVLRGPGSGLLIDALEKEIRAFRSAIGMEQSYTYKHILKATRKELALYPFYRMDALARQADVPLDQINPKNTAYIIPDELKRVYGAWQKAGGQMPQARQYLVDYIHTSEKYGDMVDRPHMENGRKIRQIYDNHPDQAIIPESQHAHH</sequence>
<feature type="domain" description="T6SS Phospholipase effector Tle1-like catalytic" evidence="1">
    <location>
        <begin position="428"/>
        <end position="683"/>
    </location>
</feature>
<protein>
    <recommendedName>
        <fullName evidence="1">T6SS Phospholipase effector Tle1-like catalytic domain-containing protein</fullName>
    </recommendedName>
</protein>
<proteinExistence type="predicted"/>
<dbReference type="Proteomes" id="UP000032266">
    <property type="component" value="Chromosome"/>
</dbReference>
<accession>A0A0C5VJ36</accession>
<dbReference type="STRING" id="1445510.YC6258_02214"/>
<evidence type="ECO:0000313" key="2">
    <source>
        <dbReference type="EMBL" id="AJQ94251.1"/>
    </source>
</evidence>
<dbReference type="OrthoDB" id="4378831at2"/>
<keyword evidence="3" id="KW-1185">Reference proteome</keyword>
<dbReference type="AlphaFoldDB" id="A0A0C5VJ36"/>
<dbReference type="Pfam" id="PF09994">
    <property type="entry name" value="T6SS_Tle1-like_cat"/>
    <property type="match status" value="1"/>
</dbReference>
<organism evidence="2 3">
    <name type="scientific">Gynuella sunshinyii YC6258</name>
    <dbReference type="NCBI Taxonomy" id="1445510"/>
    <lineage>
        <taxon>Bacteria</taxon>
        <taxon>Pseudomonadati</taxon>
        <taxon>Pseudomonadota</taxon>
        <taxon>Gammaproteobacteria</taxon>
        <taxon>Oceanospirillales</taxon>
        <taxon>Saccharospirillaceae</taxon>
        <taxon>Gynuella</taxon>
    </lineage>
</organism>
<evidence type="ECO:0000313" key="3">
    <source>
        <dbReference type="Proteomes" id="UP000032266"/>
    </source>
</evidence>
<dbReference type="EMBL" id="CP007142">
    <property type="protein sequence ID" value="AJQ94251.1"/>
    <property type="molecule type" value="Genomic_DNA"/>
</dbReference>
<dbReference type="PATRIC" id="fig|1445510.3.peg.2172"/>